<dbReference type="InterPro" id="IPR041899">
    <property type="entry name" value="MAGE_WH2"/>
</dbReference>
<evidence type="ECO:0000259" key="2">
    <source>
        <dbReference type="SMART" id="SM01373"/>
    </source>
</evidence>
<accession>A0A507R2B4</accession>
<dbReference type="InterPro" id="IPR002190">
    <property type="entry name" value="MHD_dom"/>
</dbReference>
<dbReference type="PANTHER" id="PTHR11736:SF14">
    <property type="entry name" value="NSE3 HOMOLOG, SMC5-SMC6 COMPLEX COMPONENT"/>
    <property type="match status" value="1"/>
</dbReference>
<dbReference type="SMART" id="SM01373">
    <property type="entry name" value="MAGE"/>
    <property type="match status" value="1"/>
</dbReference>
<dbReference type="Gene3D" id="1.10.10.1200">
    <property type="entry name" value="MAGE homology domain, winged helix WH1 motif"/>
    <property type="match status" value="1"/>
</dbReference>
<evidence type="ECO:0000256" key="1">
    <source>
        <dbReference type="SAM" id="MobiDB-lite"/>
    </source>
</evidence>
<dbReference type="Proteomes" id="UP000319663">
    <property type="component" value="Unassembled WGS sequence"/>
</dbReference>
<feature type="region of interest" description="Disordered" evidence="1">
    <location>
        <begin position="317"/>
        <end position="359"/>
    </location>
</feature>
<proteinExistence type="predicted"/>
<dbReference type="PANTHER" id="PTHR11736">
    <property type="entry name" value="MELANOMA-ASSOCIATED ANTIGEN MAGE ANTIGEN"/>
    <property type="match status" value="1"/>
</dbReference>
<sequence>MPLIRKRRAHAESDQASDYSEQPGPSPAPVPHRRRRIQDDSPESNDDDDDDDDDDEVPKTQIQAPSSTDVMIKKLVRLALASEYSRQAIRRTDISAKVLGEHGARQFKTVFEGAQKALRARFGMELVELPAKEKVTIRERRAAQKVERPSLSNKAWILTSTLPAAYRTSSILTPTKAPSSALESTYTGLYTFIISVIMLNGGTLPEAKLERYLRRANAETYTPVDRTDRLLQRLCKEGYLVRNREMDGGEEVIEYMVGPRGKVEVGVNGVAGLVREVYGRPAPDGVEAAREDGDDLTAAEGEEMELFERRLRRSLGINERVRPGDGGEVDNGEGARRRGNARSGRDEEEEEEEDNDDDD</sequence>
<dbReference type="OrthoDB" id="205198at2759"/>
<dbReference type="Pfam" id="PF01454">
    <property type="entry name" value="MAGE"/>
    <property type="match status" value="1"/>
</dbReference>
<dbReference type="GO" id="GO:0005634">
    <property type="term" value="C:nucleus"/>
    <property type="evidence" value="ECO:0007669"/>
    <property type="project" value="TreeGrafter"/>
</dbReference>
<dbReference type="STRING" id="5098.A0A507R2B4"/>
<dbReference type="AlphaFoldDB" id="A0A507R2B4"/>
<gene>
    <name evidence="3" type="primary">MAGEF1</name>
    <name evidence="3" type="ORF">MPDQ_006589</name>
</gene>
<feature type="region of interest" description="Disordered" evidence="1">
    <location>
        <begin position="1"/>
        <end position="68"/>
    </location>
</feature>
<keyword evidence="4" id="KW-1185">Reference proteome</keyword>
<organism evidence="3 4">
    <name type="scientific">Monascus purpureus</name>
    <name type="common">Red mold</name>
    <name type="synonym">Monascus anka</name>
    <dbReference type="NCBI Taxonomy" id="5098"/>
    <lineage>
        <taxon>Eukaryota</taxon>
        <taxon>Fungi</taxon>
        <taxon>Dikarya</taxon>
        <taxon>Ascomycota</taxon>
        <taxon>Pezizomycotina</taxon>
        <taxon>Eurotiomycetes</taxon>
        <taxon>Eurotiomycetidae</taxon>
        <taxon>Eurotiales</taxon>
        <taxon>Aspergillaceae</taxon>
        <taxon>Monascus</taxon>
    </lineage>
</organism>
<dbReference type="GO" id="GO:0006281">
    <property type="term" value="P:DNA repair"/>
    <property type="evidence" value="ECO:0007669"/>
    <property type="project" value="TreeGrafter"/>
</dbReference>
<feature type="domain" description="MAGE" evidence="2">
    <location>
        <begin position="75"/>
        <end position="270"/>
    </location>
</feature>
<feature type="compositionally biased region" description="Acidic residues" evidence="1">
    <location>
        <begin position="40"/>
        <end position="56"/>
    </location>
</feature>
<dbReference type="Gene3D" id="1.10.10.1210">
    <property type="entry name" value="MAGE homology domain, winged helix WH2 motif"/>
    <property type="match status" value="1"/>
</dbReference>
<protein>
    <submittedName>
        <fullName evidence="3">Melanoma-associated antigen F1</fullName>
    </submittedName>
</protein>
<evidence type="ECO:0000313" key="4">
    <source>
        <dbReference type="Proteomes" id="UP000319663"/>
    </source>
</evidence>
<dbReference type="InterPro" id="IPR037445">
    <property type="entry name" value="MAGE"/>
</dbReference>
<comment type="caution">
    <text evidence="3">The sequence shown here is derived from an EMBL/GenBank/DDBJ whole genome shotgun (WGS) entry which is preliminary data.</text>
</comment>
<evidence type="ECO:0000313" key="3">
    <source>
        <dbReference type="EMBL" id="TQB76812.1"/>
    </source>
</evidence>
<reference evidence="3 4" key="1">
    <citation type="submission" date="2019-06" db="EMBL/GenBank/DDBJ databases">
        <title>Wine fermentation using esterase from Monascus purpureus.</title>
        <authorList>
            <person name="Geng C."/>
            <person name="Zhang Y."/>
        </authorList>
    </citation>
    <scope>NUCLEOTIDE SEQUENCE [LARGE SCALE GENOMIC DNA]</scope>
    <source>
        <strain evidence="3">HQ1</strain>
    </source>
</reference>
<name>A0A507R2B4_MONPU</name>
<dbReference type="InterPro" id="IPR041898">
    <property type="entry name" value="MAGE_WH1"/>
</dbReference>
<dbReference type="EMBL" id="VIFY01000006">
    <property type="protein sequence ID" value="TQB76812.1"/>
    <property type="molecule type" value="Genomic_DNA"/>
</dbReference>
<feature type="compositionally biased region" description="Acidic residues" evidence="1">
    <location>
        <begin position="346"/>
        <end position="359"/>
    </location>
</feature>